<dbReference type="GeneID" id="38783161"/>
<accession>A0A401GWV2</accession>
<comment type="caution">
    <text evidence="1">The sequence shown here is derived from an EMBL/GenBank/DDBJ whole genome shotgun (WGS) entry which is preliminary data.</text>
</comment>
<sequence>MTFTNIYLSTFATRDISHCSETDHISVGCTETLVFLAEEETDASTIPSRCPSLQLPDVSCKIQYEYPKLAPLDMCLVALLEPTSHNDAISTSSDYSDIVSQPIVKSHLPELHSD</sequence>
<organism evidence="1 2">
    <name type="scientific">Sparassis crispa</name>
    <dbReference type="NCBI Taxonomy" id="139825"/>
    <lineage>
        <taxon>Eukaryota</taxon>
        <taxon>Fungi</taxon>
        <taxon>Dikarya</taxon>
        <taxon>Basidiomycota</taxon>
        <taxon>Agaricomycotina</taxon>
        <taxon>Agaricomycetes</taxon>
        <taxon>Polyporales</taxon>
        <taxon>Sparassidaceae</taxon>
        <taxon>Sparassis</taxon>
    </lineage>
</organism>
<protein>
    <submittedName>
        <fullName evidence="1">Uncharacterized protein</fullName>
    </submittedName>
</protein>
<reference evidence="1 2" key="1">
    <citation type="journal article" date="2018" name="Sci. Rep.">
        <title>Genome sequence of the cauliflower mushroom Sparassis crispa (Hanabiratake) and its association with beneficial usage.</title>
        <authorList>
            <person name="Kiyama R."/>
            <person name="Furutani Y."/>
            <person name="Kawaguchi K."/>
            <person name="Nakanishi T."/>
        </authorList>
    </citation>
    <scope>NUCLEOTIDE SEQUENCE [LARGE SCALE GENOMIC DNA]</scope>
</reference>
<name>A0A401GWV2_9APHY</name>
<dbReference type="EMBL" id="BFAD01000009">
    <property type="protein sequence ID" value="GBE86244.1"/>
    <property type="molecule type" value="Genomic_DNA"/>
</dbReference>
<gene>
    <name evidence="1" type="ORF">SCP_0901230</name>
</gene>
<dbReference type="InParanoid" id="A0A401GWV2"/>
<evidence type="ECO:0000313" key="2">
    <source>
        <dbReference type="Proteomes" id="UP000287166"/>
    </source>
</evidence>
<dbReference type="Proteomes" id="UP000287166">
    <property type="component" value="Unassembled WGS sequence"/>
</dbReference>
<evidence type="ECO:0000313" key="1">
    <source>
        <dbReference type="EMBL" id="GBE86244.1"/>
    </source>
</evidence>
<proteinExistence type="predicted"/>
<dbReference type="AlphaFoldDB" id="A0A401GWV2"/>
<dbReference type="RefSeq" id="XP_027617157.1">
    <property type="nucleotide sequence ID" value="XM_027761356.1"/>
</dbReference>
<keyword evidence="2" id="KW-1185">Reference proteome</keyword>